<evidence type="ECO:0008006" key="5">
    <source>
        <dbReference type="Google" id="ProtNLM"/>
    </source>
</evidence>
<keyword evidence="1" id="KW-0175">Coiled coil</keyword>
<feature type="coiled-coil region" evidence="1">
    <location>
        <begin position="813"/>
        <end position="961"/>
    </location>
</feature>
<feature type="compositionally biased region" description="Basic and acidic residues" evidence="2">
    <location>
        <begin position="269"/>
        <end position="278"/>
    </location>
</feature>
<evidence type="ECO:0000313" key="4">
    <source>
        <dbReference type="Proteomes" id="UP000663842"/>
    </source>
</evidence>
<feature type="compositionally biased region" description="Low complexity" evidence="2">
    <location>
        <begin position="285"/>
        <end position="298"/>
    </location>
</feature>
<feature type="region of interest" description="Disordered" evidence="2">
    <location>
        <begin position="659"/>
        <end position="685"/>
    </location>
</feature>
<evidence type="ECO:0000256" key="2">
    <source>
        <dbReference type="SAM" id="MobiDB-lite"/>
    </source>
</evidence>
<sequence>MAGMNGIQPSSDAFIGPQFTSEHQLILLNTEELRTKNREQLIEKLERVIQEKNASITKLEERELYLEDTLKKRNTEFRALEEQLRQFEEKTRTFEQLHQLQVHTFEKTIRDCQIENERLCEHANDLTKQLREKSNYEVINKERILTFDRIAADTQLWRQKLDSYKAAIEERDETIANLKKEINDVHKQKQTNTDFEDNSQRLQTATLQTCFLYLTSLLLLSPLTEISNKIVMHIHYALRERDNEIEHLKLTLLHVRDKLATATSLSNDNRWRSSEDIGRNSPIGKTCRSSSSKTRCTSPPVRDYSSSSALDTEYLKTKIRTLTDRLANVQQLLVQRDEQINTLKKVHDKRWLRLKHLQKQYRSLKDELQSYIDDESCQKKNNNDYFYGKVIRKNKTGCTVCDNQRRRKQIGTSKKIFKNEDDDGVWNEVTKLRRDNARLINENLSLNEKLDLQEVEINEQTIVINELRNEIQLLNDKDERSPLKIPLPLPNRSNDNEQRVIEEYNKKLYEHENERTYLVFEHERLKTNLDLCIDEKQHLMQQRTQATNEIKKLKLRILSLQDQVHKLKRNNQPVNKRHVVTSSSTLKRRLVKKKPKASCLEVLLDQNQSSTFIDDLHNESSILYRMSPLKSDVYDGNRWQQQRQRTCSLCDYHTQASLMKRKRRPSMTSTISKRKNIPSKKNHTNRSRLVTSFHNDSYSHRVKKPSIPSTAYKNPTRIGAMRRRIEQLEMILADSKEENQQLHQRLSTTLSRINILKTTNQRLIDECDKFKNNRLIPSTLPGPEIRRNDSLISDGGENVDNLYSRLKNTSFDASRQRKLNKTLQTDNENLTKNLQSLTEKLTHTERDVASKRVLIENYKSRLSELETSLNRSNDKLTTDNDEERLKSLTDTMEKLRVSLDSYKNRLQVVAREKQTLETRYGQLVGEHEKLKIRLEDIQTKHRSTEQQLRQCRLNQEQLNQELLASHRLSEQQLLSLNTKNQDSLSKITFELNRTQRRLNEYERFTNGLLHEMVRRSIQMHDTLKRAREHQRQRESFSMTLPGYDTAMNTASKILNLTQDDLDDIMSTTDESFQAHSKHDNMDKNEKIRQKVSKLLASQEEFSGKLLKIFSKKLDEIQAADRDLATMRNI</sequence>
<dbReference type="PANTHER" id="PTHR18957">
    <property type="entry name" value="CENTLEIN"/>
    <property type="match status" value="1"/>
</dbReference>
<feature type="region of interest" description="Disordered" evidence="2">
    <location>
        <begin position="269"/>
        <end position="306"/>
    </location>
</feature>
<dbReference type="GO" id="GO:0005813">
    <property type="term" value="C:centrosome"/>
    <property type="evidence" value="ECO:0007669"/>
    <property type="project" value="TreeGrafter"/>
</dbReference>
<protein>
    <recommendedName>
        <fullName evidence="5">Centlein</fullName>
    </recommendedName>
</protein>
<dbReference type="AlphaFoldDB" id="A0A819MDB7"/>
<feature type="compositionally biased region" description="Basic residues" evidence="2">
    <location>
        <begin position="672"/>
        <end position="685"/>
    </location>
</feature>
<dbReference type="PANTHER" id="PTHR18957:SF0">
    <property type="entry name" value="CENTLEIN"/>
    <property type="match status" value="1"/>
</dbReference>
<dbReference type="EMBL" id="CAJOBF010001718">
    <property type="protein sequence ID" value="CAF3977528.1"/>
    <property type="molecule type" value="Genomic_DNA"/>
</dbReference>
<comment type="caution">
    <text evidence="3">The sequence shown here is derived from an EMBL/GenBank/DDBJ whole genome shotgun (WGS) entry which is preliminary data.</text>
</comment>
<dbReference type="SUPFAM" id="SSF57997">
    <property type="entry name" value="Tropomyosin"/>
    <property type="match status" value="1"/>
</dbReference>
<gene>
    <name evidence="3" type="ORF">UXM345_LOCUS14849</name>
</gene>
<feature type="coiled-coil region" evidence="1">
    <location>
        <begin position="161"/>
        <end position="188"/>
    </location>
</feature>
<accession>A0A819MDB7</accession>
<dbReference type="GO" id="GO:0005814">
    <property type="term" value="C:centriole"/>
    <property type="evidence" value="ECO:0007669"/>
    <property type="project" value="TreeGrafter"/>
</dbReference>
<dbReference type="GO" id="GO:0010457">
    <property type="term" value="P:centriole-centriole cohesion"/>
    <property type="evidence" value="ECO:0007669"/>
    <property type="project" value="TreeGrafter"/>
</dbReference>
<feature type="coiled-coil region" evidence="1">
    <location>
        <begin position="718"/>
        <end position="773"/>
    </location>
</feature>
<feature type="coiled-coil region" evidence="1">
    <location>
        <begin position="429"/>
        <end position="570"/>
    </location>
</feature>
<evidence type="ECO:0000256" key="1">
    <source>
        <dbReference type="SAM" id="Coils"/>
    </source>
</evidence>
<organism evidence="3 4">
    <name type="scientific">Rotaria magnacalcarata</name>
    <dbReference type="NCBI Taxonomy" id="392030"/>
    <lineage>
        <taxon>Eukaryota</taxon>
        <taxon>Metazoa</taxon>
        <taxon>Spiralia</taxon>
        <taxon>Gnathifera</taxon>
        <taxon>Rotifera</taxon>
        <taxon>Eurotatoria</taxon>
        <taxon>Bdelloidea</taxon>
        <taxon>Philodinida</taxon>
        <taxon>Philodinidae</taxon>
        <taxon>Rotaria</taxon>
    </lineage>
</organism>
<dbReference type="Proteomes" id="UP000663842">
    <property type="component" value="Unassembled WGS sequence"/>
</dbReference>
<name>A0A819MDB7_9BILA</name>
<evidence type="ECO:0000313" key="3">
    <source>
        <dbReference type="EMBL" id="CAF3977528.1"/>
    </source>
</evidence>
<dbReference type="InterPro" id="IPR038810">
    <property type="entry name" value="CNTLN"/>
</dbReference>
<feature type="coiled-coil region" evidence="1">
    <location>
        <begin position="42"/>
        <end position="97"/>
    </location>
</feature>
<reference evidence="3" key="1">
    <citation type="submission" date="2021-02" db="EMBL/GenBank/DDBJ databases">
        <authorList>
            <person name="Nowell W R."/>
        </authorList>
    </citation>
    <scope>NUCLEOTIDE SEQUENCE</scope>
</reference>
<proteinExistence type="predicted"/>